<dbReference type="EMBL" id="BFAD01000003">
    <property type="protein sequence ID" value="GBE81297.1"/>
    <property type="molecule type" value="Genomic_DNA"/>
</dbReference>
<evidence type="ECO:0000313" key="1">
    <source>
        <dbReference type="EMBL" id="GBE81297.1"/>
    </source>
</evidence>
<dbReference type="InParanoid" id="A0A401GGI5"/>
<comment type="caution">
    <text evidence="1">The sequence shown here is derived from an EMBL/GenBank/DDBJ whole genome shotgun (WGS) entry which is preliminary data.</text>
</comment>
<evidence type="ECO:0008006" key="3">
    <source>
        <dbReference type="Google" id="ProtNLM"/>
    </source>
</evidence>
<evidence type="ECO:0000313" key="2">
    <source>
        <dbReference type="Proteomes" id="UP000287166"/>
    </source>
</evidence>
<accession>A0A401GGI5</accession>
<dbReference type="GeneID" id="38778214"/>
<keyword evidence="2" id="KW-1185">Reference proteome</keyword>
<dbReference type="Gene3D" id="1.25.40.180">
    <property type="match status" value="2"/>
</dbReference>
<dbReference type="Proteomes" id="UP000287166">
    <property type="component" value="Unassembled WGS sequence"/>
</dbReference>
<dbReference type="RefSeq" id="XP_027612210.1">
    <property type="nucleotide sequence ID" value="XM_027756409.1"/>
</dbReference>
<gene>
    <name evidence="1" type="ORF">SCP_0310240</name>
</gene>
<dbReference type="AlphaFoldDB" id="A0A401GGI5"/>
<dbReference type="STRING" id="139825.A0A401GGI5"/>
<dbReference type="OrthoDB" id="2796692at2759"/>
<dbReference type="InterPro" id="IPR016024">
    <property type="entry name" value="ARM-type_fold"/>
</dbReference>
<organism evidence="1 2">
    <name type="scientific">Sparassis crispa</name>
    <dbReference type="NCBI Taxonomy" id="139825"/>
    <lineage>
        <taxon>Eukaryota</taxon>
        <taxon>Fungi</taxon>
        <taxon>Dikarya</taxon>
        <taxon>Basidiomycota</taxon>
        <taxon>Agaricomycotina</taxon>
        <taxon>Agaricomycetes</taxon>
        <taxon>Polyporales</taxon>
        <taxon>Sparassidaceae</taxon>
        <taxon>Sparassis</taxon>
    </lineage>
</organism>
<proteinExistence type="predicted"/>
<sequence>MLPTPISSPHHIPSRNLSGQPWRPWSVPLDPLHTERKLCGLLNKVTKSNFDRISDAVVDWALTMERTEDMPSITRFASVMLTRGVSDRMRAKVYGELCQRIMDEVQSERVRCGKADPYLLDDPFRSAMQAAVQSESERILEEGDIQDLAALTHFITELLMHDVLDVEKAGDLFDMFFTETENGNEDYAVILYRSLSRLVHAPEIIDSLEIVERIERLLRQGSISLKVRYLMMAVLKRANDHEPQDSFESSHPRAEIYGIVSVGNVDNELRTRDPDDLQQMCDDAAKGFVLSKVLTSAEDVFGSLAAKDRHLFVASLVSVAVSSQAGDEADATLVASLFGLNSVQELCPVQDAFIPGFEGEISRLGTTVLDIPKAYRRVAIMMNSCGMSQSVVEDLVLRVARTRRGLIETLLSEFETVVTGHKRESYQGIP</sequence>
<protein>
    <recommendedName>
        <fullName evidence="3">MIF4G domain-containing protein</fullName>
    </recommendedName>
</protein>
<dbReference type="SUPFAM" id="SSF48371">
    <property type="entry name" value="ARM repeat"/>
    <property type="match status" value="1"/>
</dbReference>
<reference evidence="1 2" key="1">
    <citation type="journal article" date="2018" name="Sci. Rep.">
        <title>Genome sequence of the cauliflower mushroom Sparassis crispa (Hanabiratake) and its association with beneficial usage.</title>
        <authorList>
            <person name="Kiyama R."/>
            <person name="Furutani Y."/>
            <person name="Kawaguchi K."/>
            <person name="Nakanishi T."/>
        </authorList>
    </citation>
    <scope>NUCLEOTIDE SEQUENCE [LARGE SCALE GENOMIC DNA]</scope>
</reference>
<name>A0A401GGI5_9APHY</name>